<dbReference type="Proteomes" id="UP000197065">
    <property type="component" value="Unassembled WGS sequence"/>
</dbReference>
<dbReference type="RefSeq" id="WP_088562629.1">
    <property type="nucleotide sequence ID" value="NZ_FYEH01000015.1"/>
</dbReference>
<evidence type="ECO:0000313" key="1">
    <source>
        <dbReference type="EMBL" id="SNB76596.1"/>
    </source>
</evidence>
<proteinExistence type="predicted"/>
<name>A0A212RV89_9PROT</name>
<organism evidence="1 2">
    <name type="scientific">Arboricoccus pini</name>
    <dbReference type="NCBI Taxonomy" id="1963835"/>
    <lineage>
        <taxon>Bacteria</taxon>
        <taxon>Pseudomonadati</taxon>
        <taxon>Pseudomonadota</taxon>
        <taxon>Alphaproteobacteria</taxon>
        <taxon>Geminicoccales</taxon>
        <taxon>Geminicoccaceae</taxon>
        <taxon>Arboricoccus</taxon>
    </lineage>
</organism>
<protein>
    <submittedName>
        <fullName evidence="1">Uncharacterized protein</fullName>
    </submittedName>
</protein>
<dbReference type="EMBL" id="FYEH01000015">
    <property type="protein sequence ID" value="SNB76596.1"/>
    <property type="molecule type" value="Genomic_DNA"/>
</dbReference>
<evidence type="ECO:0000313" key="2">
    <source>
        <dbReference type="Proteomes" id="UP000197065"/>
    </source>
</evidence>
<accession>A0A212RV89</accession>
<reference evidence="1 2" key="1">
    <citation type="submission" date="2017-06" db="EMBL/GenBank/DDBJ databases">
        <authorList>
            <person name="Kim H.J."/>
            <person name="Triplett B.A."/>
        </authorList>
    </citation>
    <scope>NUCLEOTIDE SEQUENCE [LARGE SCALE GENOMIC DNA]</scope>
    <source>
        <strain evidence="1 2">B29T1</strain>
    </source>
</reference>
<gene>
    <name evidence="1" type="ORF">SAMN07250955_11543</name>
</gene>
<sequence>MAVRTGEPAPFFYVDPDCYFESAEGRYLVLTFFNGFTSSAGAALLADLSAKRVFDGLGAALFVVTDPNESTSSLLDALLAGIKVFLDDGAIARHYVVRGRGNRAVSNIVSPRQQVIGLVAGEPATHAALIFALLRARPHPQRLGRVVGDPLVLIIPHIRGPRICRELIAAYERHGGRPSGFKRDVAGRTVEITDRQYKVRRDWSIEQLQLKAAIRERSIRRVVPAIAKSHQRGVTCMERCGIS</sequence>
<keyword evidence="2" id="KW-1185">Reference proteome</keyword>
<dbReference type="OrthoDB" id="255432at2"/>
<dbReference type="AlphaFoldDB" id="A0A212RV89"/>